<sequence length="157" mass="18066">MGGQFCAEVGRHWADGEDFMLIGFPYFLTVDPRNRPEFRISGMRKPLVPGPTKNSKLYICLRCPHFCRSPSRCKSQYKGKLQFSLNSLPEECKGEVCSRSRSLYLTIQTCPYYTEGWQAYNTCQLIMLVGKARRMNTNEDSFQSTSREHITCITVLI</sequence>
<keyword evidence="2" id="KW-1185">Reference proteome</keyword>
<protein>
    <submittedName>
        <fullName evidence="1">Uncharacterized protein</fullName>
    </submittedName>
</protein>
<gene>
    <name evidence="1" type="ORF">NTEN_LOCUS13414</name>
</gene>
<proteinExistence type="predicted"/>
<dbReference type="AlphaFoldDB" id="A0A6H5GUJ9"/>
<reference evidence="1 2" key="1">
    <citation type="submission" date="2020-02" db="EMBL/GenBank/DDBJ databases">
        <authorList>
            <person name="Ferguson B K."/>
        </authorList>
    </citation>
    <scope>NUCLEOTIDE SEQUENCE [LARGE SCALE GENOMIC DNA]</scope>
</reference>
<accession>A0A6H5GUJ9</accession>
<organism evidence="1 2">
    <name type="scientific">Nesidiocoris tenuis</name>
    <dbReference type="NCBI Taxonomy" id="355587"/>
    <lineage>
        <taxon>Eukaryota</taxon>
        <taxon>Metazoa</taxon>
        <taxon>Ecdysozoa</taxon>
        <taxon>Arthropoda</taxon>
        <taxon>Hexapoda</taxon>
        <taxon>Insecta</taxon>
        <taxon>Pterygota</taxon>
        <taxon>Neoptera</taxon>
        <taxon>Paraneoptera</taxon>
        <taxon>Hemiptera</taxon>
        <taxon>Heteroptera</taxon>
        <taxon>Panheteroptera</taxon>
        <taxon>Cimicomorpha</taxon>
        <taxon>Miridae</taxon>
        <taxon>Dicyphina</taxon>
        <taxon>Nesidiocoris</taxon>
    </lineage>
</organism>
<name>A0A6H5GUJ9_9HEMI</name>
<evidence type="ECO:0000313" key="1">
    <source>
        <dbReference type="EMBL" id="CAB0008168.1"/>
    </source>
</evidence>
<dbReference type="Proteomes" id="UP000479000">
    <property type="component" value="Unassembled WGS sequence"/>
</dbReference>
<evidence type="ECO:0000313" key="2">
    <source>
        <dbReference type="Proteomes" id="UP000479000"/>
    </source>
</evidence>
<dbReference type="EMBL" id="CADCXU010020204">
    <property type="protein sequence ID" value="CAB0008168.1"/>
    <property type="molecule type" value="Genomic_DNA"/>
</dbReference>